<protein>
    <submittedName>
        <fullName evidence="2">Uncharacterized protein</fullName>
    </submittedName>
</protein>
<dbReference type="RefSeq" id="WP_012852023.1">
    <property type="nucleotide sequence ID" value="NC_013510.1"/>
</dbReference>
<keyword evidence="3" id="KW-1185">Reference proteome</keyword>
<keyword evidence="1" id="KW-0812">Transmembrane</keyword>
<sequence length="306" mass="33292">MATKQFESGVLFAPSVPQWARRALRECSQEGSLILASDPPPKKVYWVVPLLGSLLRGLAGALAAPVLVYVCMAVGGALVSTPSEDVFEVVDEWADRFQWVFVVAGVAGALWGAVTPWRGVGKERAQQKYHGRYLTADDLDGPACELLTRAAAAVDRVLGSAVHRDGLLDRIGNDVVLPQRLWEIARLLHRQTLLRAEQEAAWKQARSAELEAVTAPQREALRQSEAAVLKQVEELEGYAARVAEVESVYTAQKMLGDNHKYMDLLAATSDEESVAELAAHADGVSKQFTESLREAIEAGQVLALPK</sequence>
<feature type="transmembrane region" description="Helical" evidence="1">
    <location>
        <begin position="99"/>
        <end position="120"/>
    </location>
</feature>
<dbReference type="HOGENOM" id="CLU_865403_0_0_11"/>
<keyword evidence="1" id="KW-0472">Membrane</keyword>
<evidence type="ECO:0000256" key="1">
    <source>
        <dbReference type="SAM" id="Phobius"/>
    </source>
</evidence>
<evidence type="ECO:0000313" key="3">
    <source>
        <dbReference type="Proteomes" id="UP000001918"/>
    </source>
</evidence>
<proteinExistence type="predicted"/>
<dbReference type="Proteomes" id="UP000001918">
    <property type="component" value="Chromosome"/>
</dbReference>
<keyword evidence="1" id="KW-1133">Transmembrane helix</keyword>
<evidence type="ECO:0000313" key="2">
    <source>
        <dbReference type="EMBL" id="ACY97239.1"/>
    </source>
</evidence>
<reference evidence="2 3" key="1">
    <citation type="journal article" date="2011" name="Stand. Genomic Sci.">
        <title>Complete genome sequence of Thermomonospora curvata type strain (B9).</title>
        <authorList>
            <person name="Chertkov O."/>
            <person name="Sikorski J."/>
            <person name="Nolan M."/>
            <person name="Lapidus A."/>
            <person name="Lucas S."/>
            <person name="Del Rio T.G."/>
            <person name="Tice H."/>
            <person name="Cheng J.F."/>
            <person name="Goodwin L."/>
            <person name="Pitluck S."/>
            <person name="Liolios K."/>
            <person name="Ivanova N."/>
            <person name="Mavromatis K."/>
            <person name="Mikhailova N."/>
            <person name="Ovchinnikova G."/>
            <person name="Pati A."/>
            <person name="Chen A."/>
            <person name="Palaniappan K."/>
            <person name="Djao O.D."/>
            <person name="Land M."/>
            <person name="Hauser L."/>
            <person name="Chang Y.J."/>
            <person name="Jeffries C.D."/>
            <person name="Brettin T."/>
            <person name="Han C."/>
            <person name="Detter J.C."/>
            <person name="Rohde M."/>
            <person name="Goker M."/>
            <person name="Woyke T."/>
            <person name="Bristow J."/>
            <person name="Eisen J.A."/>
            <person name="Markowitz V."/>
            <person name="Hugenholtz P."/>
            <person name="Klenk H.P."/>
            <person name="Kyrpides N.C."/>
        </authorList>
    </citation>
    <scope>NUCLEOTIDE SEQUENCE [LARGE SCALE GENOMIC DNA]</scope>
    <source>
        <strain evidence="3">ATCC 19995 / DSM 43183 / JCM 3096 / KCTC 9072 / NBRC 15933 / NCIMB 10081 / Henssen B9</strain>
    </source>
</reference>
<gene>
    <name evidence="2" type="ordered locus">Tcur_1663</name>
</gene>
<accession>D1ABK3</accession>
<dbReference type="KEGG" id="tcu:Tcur_1663"/>
<feature type="transmembrane region" description="Helical" evidence="1">
    <location>
        <begin position="58"/>
        <end position="79"/>
    </location>
</feature>
<dbReference type="eggNOG" id="COG3064">
    <property type="taxonomic scope" value="Bacteria"/>
</dbReference>
<dbReference type="OrthoDB" id="3425023at2"/>
<dbReference type="EMBL" id="CP001738">
    <property type="protein sequence ID" value="ACY97239.1"/>
    <property type="molecule type" value="Genomic_DNA"/>
</dbReference>
<name>D1ABK3_THECD</name>
<organism evidence="2 3">
    <name type="scientific">Thermomonospora curvata (strain ATCC 19995 / DSM 43183 / JCM 3096 / KCTC 9072 / NBRC 15933 / NCIMB 10081 / Henssen B9)</name>
    <dbReference type="NCBI Taxonomy" id="471852"/>
    <lineage>
        <taxon>Bacteria</taxon>
        <taxon>Bacillati</taxon>
        <taxon>Actinomycetota</taxon>
        <taxon>Actinomycetes</taxon>
        <taxon>Streptosporangiales</taxon>
        <taxon>Thermomonosporaceae</taxon>
        <taxon>Thermomonospora</taxon>
    </lineage>
</organism>
<dbReference type="AlphaFoldDB" id="D1ABK3"/>